<evidence type="ECO:0000256" key="13">
    <source>
        <dbReference type="ARBA" id="ARBA00047880"/>
    </source>
</evidence>
<dbReference type="Gene3D" id="2.40.30.30">
    <property type="entry name" value="Riboflavin kinase-like"/>
    <property type="match status" value="1"/>
</dbReference>
<dbReference type="Gene3D" id="3.40.50.620">
    <property type="entry name" value="HUPs"/>
    <property type="match status" value="1"/>
</dbReference>
<keyword evidence="7 15" id="KW-0548">Nucleotidyltransferase</keyword>
<dbReference type="CDD" id="cd02064">
    <property type="entry name" value="FAD_synthetase_N"/>
    <property type="match status" value="1"/>
</dbReference>
<keyword evidence="11 15" id="KW-0067">ATP-binding</keyword>
<proteinExistence type="inferred from homology"/>
<evidence type="ECO:0000313" key="17">
    <source>
        <dbReference type="EMBL" id="MEE1945349.1"/>
    </source>
</evidence>
<comment type="pathway">
    <text evidence="2 15">Cofactor biosynthesis; FAD biosynthesis; FAD from FMN: step 1/1.</text>
</comment>
<evidence type="ECO:0000256" key="2">
    <source>
        <dbReference type="ARBA" id="ARBA00004726"/>
    </source>
</evidence>
<evidence type="ECO:0000256" key="5">
    <source>
        <dbReference type="ARBA" id="ARBA00022643"/>
    </source>
</evidence>
<reference evidence="17 18" key="1">
    <citation type="submission" date="2024-01" db="EMBL/GenBank/DDBJ databases">
        <title>Pedobacter sp. nov., isolated from fresh soil.</title>
        <authorList>
            <person name="Le N.T.T."/>
        </authorList>
    </citation>
    <scope>NUCLEOTIDE SEQUENCE [LARGE SCALE GENOMIC DNA]</scope>
    <source>
        <strain evidence="17 18">KR3-3</strain>
    </source>
</reference>
<dbReference type="InterPro" id="IPR015864">
    <property type="entry name" value="FAD_synthase"/>
</dbReference>
<evidence type="ECO:0000256" key="9">
    <source>
        <dbReference type="ARBA" id="ARBA00022777"/>
    </source>
</evidence>
<keyword evidence="8 15" id="KW-0547">Nucleotide-binding</keyword>
<evidence type="ECO:0000256" key="10">
    <source>
        <dbReference type="ARBA" id="ARBA00022827"/>
    </source>
</evidence>
<dbReference type="NCBIfam" id="TIGR00125">
    <property type="entry name" value="cyt_tran_rel"/>
    <property type="match status" value="1"/>
</dbReference>
<accession>A0ABU7I7I9</accession>
<comment type="pathway">
    <text evidence="3 15">Cofactor biosynthesis; FMN biosynthesis; FMN from riboflavin (ATP route): step 1/1.</text>
</comment>
<dbReference type="SUPFAM" id="SSF52374">
    <property type="entry name" value="Nucleotidylyl transferase"/>
    <property type="match status" value="1"/>
</dbReference>
<organism evidence="17 18">
    <name type="scientific">Pedobacter albus</name>
    <dbReference type="NCBI Taxonomy" id="3113905"/>
    <lineage>
        <taxon>Bacteria</taxon>
        <taxon>Pseudomonadati</taxon>
        <taxon>Bacteroidota</taxon>
        <taxon>Sphingobacteriia</taxon>
        <taxon>Sphingobacteriales</taxon>
        <taxon>Sphingobacteriaceae</taxon>
        <taxon>Pedobacter</taxon>
    </lineage>
</organism>
<evidence type="ECO:0000256" key="6">
    <source>
        <dbReference type="ARBA" id="ARBA00022679"/>
    </source>
</evidence>
<evidence type="ECO:0000256" key="4">
    <source>
        <dbReference type="ARBA" id="ARBA00022630"/>
    </source>
</evidence>
<dbReference type="InterPro" id="IPR023468">
    <property type="entry name" value="Riboflavin_kinase"/>
</dbReference>
<gene>
    <name evidence="17" type="ORF">VRU48_09530</name>
</gene>
<dbReference type="RefSeq" id="WP_330107692.1">
    <property type="nucleotide sequence ID" value="NZ_JAZDQT010000001.1"/>
</dbReference>
<feature type="domain" description="Riboflavin kinase" evidence="16">
    <location>
        <begin position="183"/>
        <end position="346"/>
    </location>
</feature>
<comment type="similarity">
    <text evidence="15">Belongs to the ribF family.</text>
</comment>
<keyword evidence="5 15" id="KW-0288">FMN</keyword>
<dbReference type="PIRSF" id="PIRSF004491">
    <property type="entry name" value="FAD_Synth"/>
    <property type="match status" value="1"/>
</dbReference>
<dbReference type="EMBL" id="JAZDQT010000001">
    <property type="protein sequence ID" value="MEE1945349.1"/>
    <property type="molecule type" value="Genomic_DNA"/>
</dbReference>
<keyword evidence="12" id="KW-0511">Multifunctional enzyme</keyword>
<keyword evidence="18" id="KW-1185">Reference proteome</keyword>
<dbReference type="InterPro" id="IPR002606">
    <property type="entry name" value="Riboflavin_kinase_bac"/>
</dbReference>
<protein>
    <recommendedName>
        <fullName evidence="15">Riboflavin biosynthesis protein</fullName>
    </recommendedName>
    <domain>
        <recommendedName>
            <fullName evidence="15">Riboflavin kinase</fullName>
            <ecNumber evidence="15">2.7.1.26</ecNumber>
        </recommendedName>
        <alternativeName>
            <fullName evidence="15">Flavokinase</fullName>
        </alternativeName>
    </domain>
    <domain>
        <recommendedName>
            <fullName evidence="15">FMN adenylyltransferase</fullName>
            <ecNumber evidence="15">2.7.7.2</ecNumber>
        </recommendedName>
        <alternativeName>
            <fullName evidence="15">FAD pyrophosphorylase</fullName>
        </alternativeName>
        <alternativeName>
            <fullName evidence="15">FAD synthase</fullName>
        </alternativeName>
    </domain>
</protein>
<comment type="function">
    <text evidence="1">Catalyzes the phosphorylation of riboflavin to FMN followed by the adenylation of FMN to FAD.</text>
</comment>
<name>A0ABU7I7I9_9SPHI</name>
<evidence type="ECO:0000256" key="15">
    <source>
        <dbReference type="PIRNR" id="PIRNR004491"/>
    </source>
</evidence>
<dbReference type="Pfam" id="PF01687">
    <property type="entry name" value="Flavokinase"/>
    <property type="match status" value="1"/>
</dbReference>
<dbReference type="SUPFAM" id="SSF82114">
    <property type="entry name" value="Riboflavin kinase-like"/>
    <property type="match status" value="1"/>
</dbReference>
<dbReference type="EC" id="2.7.1.26" evidence="15"/>
<evidence type="ECO:0000256" key="1">
    <source>
        <dbReference type="ARBA" id="ARBA00002121"/>
    </source>
</evidence>
<evidence type="ECO:0000256" key="7">
    <source>
        <dbReference type="ARBA" id="ARBA00022695"/>
    </source>
</evidence>
<dbReference type="GO" id="GO:0003919">
    <property type="term" value="F:FMN adenylyltransferase activity"/>
    <property type="evidence" value="ECO:0007669"/>
    <property type="project" value="UniProtKB-EC"/>
</dbReference>
<evidence type="ECO:0000259" key="16">
    <source>
        <dbReference type="SMART" id="SM00904"/>
    </source>
</evidence>
<dbReference type="PANTHER" id="PTHR22749">
    <property type="entry name" value="RIBOFLAVIN KINASE/FMN ADENYLYLTRANSFERASE"/>
    <property type="match status" value="1"/>
</dbReference>
<dbReference type="SMART" id="SM00904">
    <property type="entry name" value="Flavokinase"/>
    <property type="match status" value="1"/>
</dbReference>
<dbReference type="InterPro" id="IPR023465">
    <property type="entry name" value="Riboflavin_kinase_dom_sf"/>
</dbReference>
<dbReference type="NCBIfam" id="NF004160">
    <property type="entry name" value="PRK05627.1-3"/>
    <property type="match status" value="1"/>
</dbReference>
<dbReference type="GO" id="GO:0008531">
    <property type="term" value="F:riboflavin kinase activity"/>
    <property type="evidence" value="ECO:0007669"/>
    <property type="project" value="UniProtKB-EC"/>
</dbReference>
<dbReference type="PANTHER" id="PTHR22749:SF6">
    <property type="entry name" value="RIBOFLAVIN KINASE"/>
    <property type="match status" value="1"/>
</dbReference>
<evidence type="ECO:0000256" key="3">
    <source>
        <dbReference type="ARBA" id="ARBA00005201"/>
    </source>
</evidence>
<dbReference type="Proteomes" id="UP001336835">
    <property type="component" value="Unassembled WGS sequence"/>
</dbReference>
<evidence type="ECO:0000256" key="8">
    <source>
        <dbReference type="ARBA" id="ARBA00022741"/>
    </source>
</evidence>
<evidence type="ECO:0000313" key="18">
    <source>
        <dbReference type="Proteomes" id="UP001336835"/>
    </source>
</evidence>
<dbReference type="InterPro" id="IPR014729">
    <property type="entry name" value="Rossmann-like_a/b/a_fold"/>
</dbReference>
<dbReference type="EC" id="2.7.7.2" evidence="15"/>
<comment type="caution">
    <text evidence="17">The sequence shown here is derived from an EMBL/GenBank/DDBJ whole genome shotgun (WGS) entry which is preliminary data.</text>
</comment>
<keyword evidence="6 15" id="KW-0808">Transferase</keyword>
<dbReference type="Pfam" id="PF06574">
    <property type="entry name" value="FAD_syn"/>
    <property type="match status" value="1"/>
</dbReference>
<evidence type="ECO:0000256" key="11">
    <source>
        <dbReference type="ARBA" id="ARBA00022840"/>
    </source>
</evidence>
<comment type="catalytic activity">
    <reaction evidence="13 15">
        <text>riboflavin + ATP = FMN + ADP + H(+)</text>
        <dbReference type="Rhea" id="RHEA:14357"/>
        <dbReference type="ChEBI" id="CHEBI:15378"/>
        <dbReference type="ChEBI" id="CHEBI:30616"/>
        <dbReference type="ChEBI" id="CHEBI:57986"/>
        <dbReference type="ChEBI" id="CHEBI:58210"/>
        <dbReference type="ChEBI" id="CHEBI:456216"/>
        <dbReference type="EC" id="2.7.1.26"/>
    </reaction>
</comment>
<evidence type="ECO:0000256" key="12">
    <source>
        <dbReference type="ARBA" id="ARBA00023268"/>
    </source>
</evidence>
<keyword evidence="4 15" id="KW-0285">Flavoprotein</keyword>
<keyword evidence="10 15" id="KW-0274">FAD</keyword>
<dbReference type="InterPro" id="IPR004821">
    <property type="entry name" value="Cyt_trans-like"/>
</dbReference>
<keyword evidence="9 15" id="KW-0418">Kinase</keyword>
<comment type="catalytic activity">
    <reaction evidence="14 15">
        <text>FMN + ATP + H(+) = FAD + diphosphate</text>
        <dbReference type="Rhea" id="RHEA:17237"/>
        <dbReference type="ChEBI" id="CHEBI:15378"/>
        <dbReference type="ChEBI" id="CHEBI:30616"/>
        <dbReference type="ChEBI" id="CHEBI:33019"/>
        <dbReference type="ChEBI" id="CHEBI:57692"/>
        <dbReference type="ChEBI" id="CHEBI:58210"/>
        <dbReference type="EC" id="2.7.7.2"/>
    </reaction>
</comment>
<sequence>MKIYHQLSDFKKLDHAVVTIGTFDGVHYGHQKIIKRLCELAKSTGGESVILTFFPHPRMIIDPENQDLKMINTIKEKAQILENLGVDHLIITPFTRDFSNLTADEYIKNILVDTIGTKQLIVGYDHRFGKDRKGDMNQLLAHAQQYGYTVEQIPEQDINDVAVSSTKIRKALLDGDVALAAEYLGYYFSINGPVIKGDKIGRTIGFPTANIFVEETYKLIPSDGIYAVTIEMDCEGKGARAEGGGQEDENSESKTQNLKAEGQFLQPFNLQPSTFKGMAYIGQRPTINGMTRNIEVNIFDFNREIYGQTITMNFLKFLRHDVKFTGLEALTAQLHQDKLDTLAFFEKFEASH</sequence>
<evidence type="ECO:0000256" key="14">
    <source>
        <dbReference type="ARBA" id="ARBA00049494"/>
    </source>
</evidence>
<dbReference type="InterPro" id="IPR015865">
    <property type="entry name" value="Riboflavin_kinase_bac/euk"/>
</dbReference>